<protein>
    <submittedName>
        <fullName evidence="1">Uncharacterized protein</fullName>
    </submittedName>
</protein>
<dbReference type="Proteomes" id="UP000587880">
    <property type="component" value="Unassembled WGS sequence"/>
</dbReference>
<proteinExistence type="predicted"/>
<dbReference type="AlphaFoldDB" id="A0A7X9SS90"/>
<dbReference type="EMBL" id="JABAGD010000049">
    <property type="protein sequence ID" value="NMF07116.1"/>
    <property type="molecule type" value="Genomic_DNA"/>
</dbReference>
<accession>A0A7X9SS90</accession>
<sequence length="353" mass="40307">MSLDKKSKMVIIIVSATTLLLLVSGLGYQKFSKSNKIKTFNKYITDSDNNLSQCDFGEDKEGYDDLVAKCKQAIIDKNIEKIDELQPKLQEIQEKIINKNKDTLNNALEQVKKVDISILNQDRKLQINNKVSEIDGLIDIMQFETANSKIEELKKKEKEIILDQKLDNIDKLIKEDKRSEARKSIKDIVNETLNEEQKGILSTYKNKAEITPKEACIIGITKVFGGYKYVTPVKMNSSKFTMQDTTWSGEVAQLDTSDEPKQFLFSTKPFDKDEVTNAEKMYDNEHSSWMIVYPEKEYDGSYKISGRYYNVVITPANGGDIVFDGSKGFHNGYIMVYPDEEIYVDGTVNRAVQ</sequence>
<dbReference type="RefSeq" id="WP_168982988.1">
    <property type="nucleotide sequence ID" value="NZ_JABAGD010000049.1"/>
</dbReference>
<reference evidence="1 2" key="1">
    <citation type="submission" date="2020-04" db="EMBL/GenBank/DDBJ databases">
        <authorList>
            <person name="Hitch T.C.A."/>
            <person name="Wylensek D."/>
            <person name="Clavel T."/>
        </authorList>
    </citation>
    <scope>NUCLEOTIDE SEQUENCE [LARGE SCALE GENOMIC DNA]</scope>
    <source>
        <strain evidence="1 2">WB01_NA02</strain>
    </source>
</reference>
<gene>
    <name evidence="1" type="ORF">HF849_20700</name>
</gene>
<comment type="caution">
    <text evidence="1">The sequence shown here is derived from an EMBL/GenBank/DDBJ whole genome shotgun (WGS) entry which is preliminary data.</text>
</comment>
<organism evidence="1 2">
    <name type="scientific">Clostridium beijerinckii</name>
    <name type="common">Clostridium MP</name>
    <dbReference type="NCBI Taxonomy" id="1520"/>
    <lineage>
        <taxon>Bacteria</taxon>
        <taxon>Bacillati</taxon>
        <taxon>Bacillota</taxon>
        <taxon>Clostridia</taxon>
        <taxon>Eubacteriales</taxon>
        <taxon>Clostridiaceae</taxon>
        <taxon>Clostridium</taxon>
    </lineage>
</organism>
<name>A0A7X9SS90_CLOBE</name>
<evidence type="ECO:0000313" key="2">
    <source>
        <dbReference type="Proteomes" id="UP000587880"/>
    </source>
</evidence>
<evidence type="ECO:0000313" key="1">
    <source>
        <dbReference type="EMBL" id="NMF07116.1"/>
    </source>
</evidence>